<gene>
    <name evidence="6" type="ORF">LSTR_LSTR000521</name>
</gene>
<dbReference type="EC" id="4.1.2.13" evidence="3"/>
<evidence type="ECO:0000313" key="6">
    <source>
        <dbReference type="EMBL" id="RZF38818.1"/>
    </source>
</evidence>
<accession>A0A482WZ79</accession>
<dbReference type="OrthoDB" id="10336959at2759"/>
<evidence type="ECO:0000256" key="2">
    <source>
        <dbReference type="ARBA" id="ARBA00010387"/>
    </source>
</evidence>
<dbReference type="Gene3D" id="3.20.20.70">
    <property type="entry name" value="Aldolase class I"/>
    <property type="match status" value="1"/>
</dbReference>
<dbReference type="STRING" id="195883.A0A482WZ79"/>
<reference evidence="6 7" key="1">
    <citation type="journal article" date="2017" name="Gigascience">
        <title>Genome sequence of the small brown planthopper, Laodelphax striatellus.</title>
        <authorList>
            <person name="Zhu J."/>
            <person name="Jiang F."/>
            <person name="Wang X."/>
            <person name="Yang P."/>
            <person name="Bao Y."/>
            <person name="Zhao W."/>
            <person name="Wang W."/>
            <person name="Lu H."/>
            <person name="Wang Q."/>
            <person name="Cui N."/>
            <person name="Li J."/>
            <person name="Chen X."/>
            <person name="Luo L."/>
            <person name="Yu J."/>
            <person name="Kang L."/>
            <person name="Cui F."/>
        </authorList>
    </citation>
    <scope>NUCLEOTIDE SEQUENCE [LARGE SCALE GENOMIC DNA]</scope>
    <source>
        <strain evidence="6">Lst14</strain>
    </source>
</reference>
<dbReference type="EMBL" id="QKKF02021603">
    <property type="protein sequence ID" value="RZF38818.1"/>
    <property type="molecule type" value="Genomic_DNA"/>
</dbReference>
<dbReference type="SMR" id="A0A482WZ79"/>
<dbReference type="PANTHER" id="PTHR11627">
    <property type="entry name" value="FRUCTOSE-BISPHOSPHATE ALDOLASE"/>
    <property type="match status" value="1"/>
</dbReference>
<dbReference type="Pfam" id="PF00274">
    <property type="entry name" value="Glycolytic"/>
    <property type="match status" value="1"/>
</dbReference>
<keyword evidence="4" id="KW-0324">Glycolysis</keyword>
<comment type="caution">
    <text evidence="6">The sequence shown here is derived from an EMBL/GenBank/DDBJ whole genome shotgun (WGS) entry which is preliminary data.</text>
</comment>
<evidence type="ECO:0000313" key="7">
    <source>
        <dbReference type="Proteomes" id="UP000291343"/>
    </source>
</evidence>
<dbReference type="GO" id="GO:0004332">
    <property type="term" value="F:fructose-bisphosphate aldolase activity"/>
    <property type="evidence" value="ECO:0007669"/>
    <property type="project" value="UniProtKB-EC"/>
</dbReference>
<evidence type="ECO:0000256" key="4">
    <source>
        <dbReference type="ARBA" id="ARBA00023152"/>
    </source>
</evidence>
<evidence type="ECO:0000256" key="1">
    <source>
        <dbReference type="ARBA" id="ARBA00004714"/>
    </source>
</evidence>
<name>A0A482WZ79_LAOST</name>
<dbReference type="Proteomes" id="UP000291343">
    <property type="component" value="Unassembled WGS sequence"/>
</dbReference>
<keyword evidence="7" id="KW-1185">Reference proteome</keyword>
<evidence type="ECO:0000256" key="3">
    <source>
        <dbReference type="ARBA" id="ARBA00013068"/>
    </source>
</evidence>
<dbReference type="InterPro" id="IPR013785">
    <property type="entry name" value="Aldolase_TIM"/>
</dbReference>
<dbReference type="InterPro" id="IPR000741">
    <property type="entry name" value="FBA_I"/>
</dbReference>
<dbReference type="GO" id="GO:0006096">
    <property type="term" value="P:glycolytic process"/>
    <property type="evidence" value="ECO:0007669"/>
    <property type="project" value="UniProtKB-UniPathway"/>
</dbReference>
<protein>
    <recommendedName>
        <fullName evidence="3">fructose-bisphosphate aldolase</fullName>
        <ecNumber evidence="3">4.1.2.13</ecNumber>
    </recommendedName>
</protein>
<comment type="similarity">
    <text evidence="2">Belongs to the class I fructose-bisphosphate aldolase family.</text>
</comment>
<comment type="pathway">
    <text evidence="1">Carbohydrate degradation; glycolysis; D-glyceraldehyde 3-phosphate and glycerone phosphate from D-glucose: step 4/4.</text>
</comment>
<dbReference type="UniPathway" id="UPA00109">
    <property type="reaction ID" value="UER00183"/>
</dbReference>
<keyword evidence="5" id="KW-0456">Lyase</keyword>
<dbReference type="AlphaFoldDB" id="A0A482WZ79"/>
<proteinExistence type="inferred from homology"/>
<dbReference type="InParanoid" id="A0A482WZ79"/>
<evidence type="ECO:0000256" key="5">
    <source>
        <dbReference type="ARBA" id="ARBA00023239"/>
    </source>
</evidence>
<sequence>MKNSKIKTLDQNSLNKEYEEDVNIPHYKFHWDPKQLQSEMPYLSERFSINFETEAKRTAMIELRDAVTKILAPGKSILNCDESMKLGDKLVRQGLHNNKENRGRLRNLLFDSQTLSEDSLATYISLVILDHEALFQKNSDGDHFRDKLRNQGILFAIQVDKGTAPMFSGSKSNRETIIQGLDDLDKRCLAYRKAGCDAAKFTAVFKLANEQPSQRAIEDNVRALARFASVCQAYCLVPIIGCELSVSIDSDVDKIQRALELILVELMVALAEQEVSLEATILAPSMCAPGRHSVTNASTTIMACASVSTIRRTVPPAVAGIAFLTTAQELEEGCVNLDAISNVKICKPWPITLISGEALLSSVISVWNGQDSAADKAQNELMKWAMITSLAIRGVFINAEEESHLETTAQAPVQDNIPVSKT</sequence>
<organism evidence="6 7">
    <name type="scientific">Laodelphax striatellus</name>
    <name type="common">Small brown planthopper</name>
    <name type="synonym">Delphax striatella</name>
    <dbReference type="NCBI Taxonomy" id="195883"/>
    <lineage>
        <taxon>Eukaryota</taxon>
        <taxon>Metazoa</taxon>
        <taxon>Ecdysozoa</taxon>
        <taxon>Arthropoda</taxon>
        <taxon>Hexapoda</taxon>
        <taxon>Insecta</taxon>
        <taxon>Pterygota</taxon>
        <taxon>Neoptera</taxon>
        <taxon>Paraneoptera</taxon>
        <taxon>Hemiptera</taxon>
        <taxon>Auchenorrhyncha</taxon>
        <taxon>Fulgoroidea</taxon>
        <taxon>Delphacidae</taxon>
        <taxon>Criomorphinae</taxon>
        <taxon>Laodelphax</taxon>
    </lineage>
</organism>
<dbReference type="SUPFAM" id="SSF51569">
    <property type="entry name" value="Aldolase"/>
    <property type="match status" value="1"/>
</dbReference>